<feature type="transmembrane region" description="Helical" evidence="2">
    <location>
        <begin position="6"/>
        <end position="26"/>
    </location>
</feature>
<dbReference type="RefSeq" id="WP_284306276.1">
    <property type="nucleotide sequence ID" value="NZ_BSPB01000001.1"/>
</dbReference>
<keyword evidence="1" id="KW-0175">Coiled coil</keyword>
<dbReference type="Proteomes" id="UP001156903">
    <property type="component" value="Unassembled WGS sequence"/>
</dbReference>
<protein>
    <recommendedName>
        <fullName evidence="5">Lipopolysaccharide assembly protein A domain-containing protein</fullName>
    </recommendedName>
</protein>
<organism evidence="3 4">
    <name type="scientific">Hydrogenophaga electricum</name>
    <dbReference type="NCBI Taxonomy" id="1230953"/>
    <lineage>
        <taxon>Bacteria</taxon>
        <taxon>Pseudomonadati</taxon>
        <taxon>Pseudomonadota</taxon>
        <taxon>Betaproteobacteria</taxon>
        <taxon>Burkholderiales</taxon>
        <taxon>Comamonadaceae</taxon>
        <taxon>Hydrogenophaga</taxon>
    </lineage>
</organism>
<evidence type="ECO:0000256" key="1">
    <source>
        <dbReference type="SAM" id="Coils"/>
    </source>
</evidence>
<evidence type="ECO:0000313" key="3">
    <source>
        <dbReference type="EMBL" id="GLS12787.1"/>
    </source>
</evidence>
<keyword evidence="2" id="KW-0472">Membrane</keyword>
<evidence type="ECO:0008006" key="5">
    <source>
        <dbReference type="Google" id="ProtNLM"/>
    </source>
</evidence>
<keyword evidence="2" id="KW-0812">Transmembrane</keyword>
<sequence>MAFSGASVVIMAVGFALAFGAARLVGRWLRARREARAAEQAREALAQQSRQVRRAAARRQKH</sequence>
<feature type="coiled-coil region" evidence="1">
    <location>
        <begin position="31"/>
        <end position="58"/>
    </location>
</feature>
<proteinExistence type="predicted"/>
<comment type="caution">
    <text evidence="3">The sequence shown here is derived from an EMBL/GenBank/DDBJ whole genome shotgun (WGS) entry which is preliminary data.</text>
</comment>
<name>A0ABQ6BYH8_9BURK</name>
<keyword evidence="4" id="KW-1185">Reference proteome</keyword>
<reference evidence="4" key="1">
    <citation type="journal article" date="2019" name="Int. J. Syst. Evol. Microbiol.">
        <title>The Global Catalogue of Microorganisms (GCM) 10K type strain sequencing project: providing services to taxonomists for standard genome sequencing and annotation.</title>
        <authorList>
            <consortium name="The Broad Institute Genomics Platform"/>
            <consortium name="The Broad Institute Genome Sequencing Center for Infectious Disease"/>
            <person name="Wu L."/>
            <person name="Ma J."/>
        </authorList>
    </citation>
    <scope>NUCLEOTIDE SEQUENCE [LARGE SCALE GENOMIC DNA]</scope>
    <source>
        <strain evidence="4">NBRC 109341</strain>
    </source>
</reference>
<gene>
    <name evidence="3" type="ORF">GCM10007935_02130</name>
</gene>
<keyword evidence="2" id="KW-1133">Transmembrane helix</keyword>
<accession>A0ABQ6BYH8</accession>
<evidence type="ECO:0000313" key="4">
    <source>
        <dbReference type="Proteomes" id="UP001156903"/>
    </source>
</evidence>
<dbReference type="EMBL" id="BSPB01000001">
    <property type="protein sequence ID" value="GLS12787.1"/>
    <property type="molecule type" value="Genomic_DNA"/>
</dbReference>
<evidence type="ECO:0000256" key="2">
    <source>
        <dbReference type="SAM" id="Phobius"/>
    </source>
</evidence>